<evidence type="ECO:0000256" key="1">
    <source>
        <dbReference type="ARBA" id="ARBA00038178"/>
    </source>
</evidence>
<dbReference type="PANTHER" id="PTHR31017">
    <property type="entry name" value="LATE SECRETORY PATHWAY PROTEIN AVL9-RELATED"/>
    <property type="match status" value="1"/>
</dbReference>
<feature type="domain" description="UDENN" evidence="2">
    <location>
        <begin position="6"/>
        <end position="431"/>
    </location>
</feature>
<comment type="similarity">
    <text evidence="1">Belongs to the AVL9 family.</text>
</comment>
<dbReference type="PROSITE" id="PS50211">
    <property type="entry name" value="DENN"/>
    <property type="match status" value="1"/>
</dbReference>
<dbReference type="Proteomes" id="UP000582659">
    <property type="component" value="Unassembled WGS sequence"/>
</dbReference>
<accession>A0A1I7STP2</accession>
<dbReference type="InterPro" id="IPR018307">
    <property type="entry name" value="ABL9/DENND6_dom"/>
</dbReference>
<proteinExistence type="inferred from homology"/>
<gene>
    <name evidence="3" type="ORF">BXYJ_LOCUS6607</name>
</gene>
<dbReference type="GO" id="GO:0005737">
    <property type="term" value="C:cytoplasm"/>
    <property type="evidence" value="ECO:0007669"/>
    <property type="project" value="TreeGrafter"/>
</dbReference>
<dbReference type="InterPro" id="IPR037516">
    <property type="entry name" value="Tripartite_DENN"/>
</dbReference>
<dbReference type="Proteomes" id="UP000659654">
    <property type="component" value="Unassembled WGS sequence"/>
</dbReference>
<sequence length="466" mass="52489">MNSPILHVMVVGFHHTKGSQVEYCYPTLQEEGGEVLMPRVWENLPNLAMPDGSHNSPNGDTVYFTLPSSEDSRCTVFGIACYKHIDSKKLLQKEADVTRSHVQKSVVVLSRIPLYGNLRAKLELITEAYFNEKDFTKVGVLEQTFNNLTDMFTYDLMDNQAIYMGIPLYSLLMSFKHRTLELVKLLLLEKKIIFDITPTSRLSNVLMGLISLFPCTLEDGLTECAVTSKSGCHSESLNTNDYGFPLSIFTKGYLFHPYLSVNWIEQLRSDNVRGYCIGVTNGIFQSNKDLYDAYVTIDASGAGSINISDHKLQKLVDLTTQDVRFMQNILQGVENSTPSDFTGNDDWVRVQVYSYICSLLIVGKNEKSEHCAEYNSEFLTAWRDTHNFRVWNAGNHEPMPDVVAEHPCSGPIGAQDFLLIVGRKFNNSGQGRKVINTINSTAKYMSEQGSRLKSSFSTWISRPSHS</sequence>
<dbReference type="AlphaFoldDB" id="A0A1I7STP2"/>
<evidence type="ECO:0000313" key="4">
    <source>
        <dbReference type="EMBL" id="CAG9108152.1"/>
    </source>
</evidence>
<evidence type="ECO:0000313" key="6">
    <source>
        <dbReference type="Proteomes" id="UP000659654"/>
    </source>
</evidence>
<evidence type="ECO:0000259" key="2">
    <source>
        <dbReference type="PROSITE" id="PS50211"/>
    </source>
</evidence>
<dbReference type="EMBL" id="CAJFDI010000003">
    <property type="protein sequence ID" value="CAD5221296.1"/>
    <property type="molecule type" value="Genomic_DNA"/>
</dbReference>
<dbReference type="PANTHER" id="PTHR31017:SF1">
    <property type="entry name" value="LATE SECRETORY PATHWAY PROTEIN AVL9 HOMOLOG"/>
    <property type="match status" value="1"/>
</dbReference>
<evidence type="ECO:0000313" key="3">
    <source>
        <dbReference type="EMBL" id="CAD5221296.1"/>
    </source>
</evidence>
<dbReference type="Proteomes" id="UP000095284">
    <property type="component" value="Unplaced"/>
</dbReference>
<evidence type="ECO:0000313" key="7">
    <source>
        <dbReference type="WBParaSite" id="BXY_1641200.1"/>
    </source>
</evidence>
<dbReference type="WBParaSite" id="BXY_1641200.1">
    <property type="protein sequence ID" value="BXY_1641200.1"/>
    <property type="gene ID" value="BXY_1641200"/>
</dbReference>
<keyword evidence="6" id="KW-1185">Reference proteome</keyword>
<protein>
    <submittedName>
        <fullName evidence="3">(pine wood nematode) hypothetical protein</fullName>
    </submittedName>
    <submittedName>
        <fullName evidence="7">UDENN domain-containing protein</fullName>
    </submittedName>
</protein>
<dbReference type="EMBL" id="CAJFCV020000003">
    <property type="protein sequence ID" value="CAG9108152.1"/>
    <property type="molecule type" value="Genomic_DNA"/>
</dbReference>
<reference evidence="7" key="1">
    <citation type="submission" date="2016-11" db="UniProtKB">
        <authorList>
            <consortium name="WormBaseParasite"/>
        </authorList>
    </citation>
    <scope>IDENTIFICATION</scope>
</reference>
<organism evidence="5 7">
    <name type="scientific">Bursaphelenchus xylophilus</name>
    <name type="common">Pinewood nematode worm</name>
    <name type="synonym">Aphelenchoides xylophilus</name>
    <dbReference type="NCBI Taxonomy" id="6326"/>
    <lineage>
        <taxon>Eukaryota</taxon>
        <taxon>Metazoa</taxon>
        <taxon>Ecdysozoa</taxon>
        <taxon>Nematoda</taxon>
        <taxon>Chromadorea</taxon>
        <taxon>Rhabditida</taxon>
        <taxon>Tylenchina</taxon>
        <taxon>Tylenchomorpha</taxon>
        <taxon>Aphelenchoidea</taxon>
        <taxon>Aphelenchoididae</taxon>
        <taxon>Bursaphelenchus</taxon>
    </lineage>
</organism>
<name>A0A1I7STP2_BURXY</name>
<evidence type="ECO:0000313" key="5">
    <source>
        <dbReference type="Proteomes" id="UP000095284"/>
    </source>
</evidence>
<dbReference type="OrthoDB" id="26278at2759"/>
<dbReference type="InterPro" id="IPR051731">
    <property type="entry name" value="DENND11/AVL9_GEFs"/>
</dbReference>
<reference evidence="4" key="2">
    <citation type="submission" date="2020-08" db="EMBL/GenBank/DDBJ databases">
        <authorList>
            <person name="Kikuchi T."/>
        </authorList>
    </citation>
    <scope>NUCLEOTIDE SEQUENCE</scope>
    <source>
        <strain evidence="3">Ka4C1</strain>
    </source>
</reference>
<dbReference type="Pfam" id="PF09794">
    <property type="entry name" value="Avl9"/>
    <property type="match status" value="1"/>
</dbReference>